<evidence type="ECO:0000259" key="1">
    <source>
        <dbReference type="Pfam" id="PF20178"/>
    </source>
</evidence>
<gene>
    <name evidence="2" type="ORF">SAMN05216591_0332</name>
</gene>
<keyword evidence="3" id="KW-1185">Reference proteome</keyword>
<reference evidence="2 3" key="1">
    <citation type="submission" date="2016-10" db="EMBL/GenBank/DDBJ databases">
        <authorList>
            <person name="Varghese N."/>
            <person name="Submissions S."/>
        </authorList>
    </citation>
    <scope>NUCLEOTIDE SEQUENCE [LARGE SCALE GENOMIC DNA]</scope>
    <source>
        <strain evidence="2 3">DSM 17835</strain>
    </source>
</reference>
<protein>
    <recommendedName>
        <fullName evidence="1">Dermonecrotic toxin N-terminal domain-containing protein</fullName>
    </recommendedName>
</protein>
<dbReference type="InterPro" id="IPR046673">
    <property type="entry name" value="ToxA_N"/>
</dbReference>
<proteinExistence type="predicted"/>
<organism evidence="2 3">
    <name type="scientific">Pseudomonas extremaustralis</name>
    <dbReference type="NCBI Taxonomy" id="359110"/>
    <lineage>
        <taxon>Bacteria</taxon>
        <taxon>Pseudomonadati</taxon>
        <taxon>Pseudomonadota</taxon>
        <taxon>Gammaproteobacteria</taxon>
        <taxon>Pseudomonadales</taxon>
        <taxon>Pseudomonadaceae</taxon>
        <taxon>Pseudomonas</taxon>
    </lineage>
</organism>
<feature type="domain" description="Dermonecrotic toxin N-terminal" evidence="1">
    <location>
        <begin position="68"/>
        <end position="285"/>
    </location>
</feature>
<accession>A0ABY0MVN0</accession>
<name>A0ABY0MVN0_9PSED</name>
<dbReference type="GeneID" id="78551881"/>
<dbReference type="Proteomes" id="UP000182858">
    <property type="component" value="Chromosome I"/>
</dbReference>
<dbReference type="RefSeq" id="WP_010566409.1">
    <property type="nucleotide sequence ID" value="NZ_LT629689.1"/>
</dbReference>
<evidence type="ECO:0000313" key="2">
    <source>
        <dbReference type="EMBL" id="SDE60068.1"/>
    </source>
</evidence>
<dbReference type="Pfam" id="PF20178">
    <property type="entry name" value="ToxA_N"/>
    <property type="match status" value="2"/>
</dbReference>
<dbReference type="EMBL" id="LT629689">
    <property type="protein sequence ID" value="SDE60068.1"/>
    <property type="molecule type" value="Genomic_DNA"/>
</dbReference>
<feature type="domain" description="Dermonecrotic toxin N-terminal" evidence="1">
    <location>
        <begin position="753"/>
        <end position="1018"/>
    </location>
</feature>
<evidence type="ECO:0000313" key="3">
    <source>
        <dbReference type="Proteomes" id="UP000182858"/>
    </source>
</evidence>
<sequence>MTSPTDPDVSDDDALTALRAQLTLRINSSPHPSRLINRLAVADLRCAESASGLTRLISRAPRVLRVIRAELRKAFDLDPDSVIFTEPRPPAAAQKVDSLTDRALRLMVLASVSINLNQYTALSFKDDPARRLPFTPLEALRRVIALNLFDRLAQAHTRYWQALVPGSWLTRQARWEELHARLFANQAFVARQVGELSSAGHAMAQALVDAPTAGQRQRAGERWASVQACALMWPGVGPRLMPIPGALHIYREGEPVGMPHVMYLPGGNRNFYEYPSFDQLQCGLVTLINGALFDDLWQCLPLRRRHEACEPGAYVAAGRGLPMSGDALAFSAHTVLEAQWDNELACAVSINLAQVFSRKRQPGVINAARFLAYIERARKHWLGKPRLRQLRRELQDWDQRRRRKEIIFASTAEGLAMNTALHQLKRYEKGLMTLLDPRDPGEDTPAVREFVALEDQCKAHGDTLLTLLQAEPLRLFEAAFWRERPSGQLKRATLFIHALSDLLRCEVQMQHRLKLIRTVDRDLLLEVLDTPLASKREGADTCVLSVLVGSESHAFHALHSVFAVTRTAAVSDPERRVPVVLCGFGQQGGVAAFSSLGALSRGVQASLGSRDGSLLWRYVERQKRQAVREQIAAQTLAVRYESIEGNPVLLALKRLLKGYVLLQGSDRVSNETHDTQLSRQLLAVELHEQLSAPVSDALIQARAHFDLVRKAAEAKKNLPQWLTDATAAQLNRFKHLQGHYLGNVFAFEERLKQRLPELHTFARERLIARLREDGLYPQVDIDTPFIELPDQVDGQFCGWESACTVGDRKELLTPSPTRKPLSLLQLALHNLDPQMLPTHWRFKYARYLQPAWKPLLGSRYLIDMVSSLDIGGQYEGLINREFYPPDAREPGVAPLLRRALRSAADADLYSAIRQGLTAHAQSLFKTAMAAHSPQDLQKNGHHVHLYAVHLAGHTLLHDRYIAGILVMHDRISQRCVVYWPTAPDARSLSEHPTLQQVREHLNSIGALPDNVAALARHVAPGWAFEAINHRPGETPQGTELLNPLNFLPGFTLLLGVWHGVEFVRSFKVKHWVPTALVEEIEKQILEQVASDSLNWLALVPTSHCDAEALLYQARVLDLHRHAQANSNSGKTLQKYREQRLAEQSDTRRRALLSMVVPFFGLGNQLYELLLTSRRYHHSGDAREAVTVAFGVVFLAVDLLLMFIPGPKLKTSTLARPGLRSMGAGLHRLQRSSLLESGQIADRLRPSSTVTLLKPLERFRVQGTPSDAIALKGVGERGLYVKSGEFFVAGDTHHYPVYRRADETFFRLKNKDAPGQDEWILTLHESREWLLGADAPMAGPSSGVLTPWRAPLEQVDWRPPAVRSVTQDRIRRSTVPTQHWFDWRVQGLGDSAAGTPVSGVFHVHLEPPGFPYDVIYLGPRSDVATSSAGGYYRLLHQGEQAPLSDIAFIARNEPLVSRANVDIERWTSSALSEQPIPVTRSPAGEWQLHAPLFDGPLEPLVGVAFPTMTSSSRKFAVIRLIELADASRSVTASHLLNVRATLDHWLTPNPVKLGQTDDWLLMLRPIPRRGAHINIGFEGKAPGFTRVDFIPSAALDARLRTGGRQVAEQRSIAQRAAIRTVLEQQGFIIHEWNQRRGKILSREWVVTHSRSDKVYYLREHWLERGSVRLANQLTDPWINAGIRSYHTTTLAATVKAALAQQRLVRIVAGVQWPKVGNLPPTVYFVKVSPLSR</sequence>